<organism evidence="5">
    <name type="scientific">Microbacterium sp. A8/3-1</name>
    <dbReference type="NCBI Taxonomy" id="3160749"/>
    <lineage>
        <taxon>Bacteria</taxon>
        <taxon>Bacillati</taxon>
        <taxon>Actinomycetota</taxon>
        <taxon>Actinomycetes</taxon>
        <taxon>Micrococcales</taxon>
        <taxon>Microbacteriaceae</taxon>
        <taxon>Microbacterium</taxon>
    </lineage>
</organism>
<gene>
    <name evidence="5" type="ORF">ABS642_01550</name>
</gene>
<keyword evidence="2" id="KW-0238">DNA-binding</keyword>
<sequence>MMTVDDSDGARARFIEAVATQWRQLGSVPMDGRVLAFLIIAEQEIVSSAELAAGLGVSQGAISASTRNLVASGAVRRVWVAGDRSHYFAVQDDPLGSMFKAGVPNQAALEKVFRPEADLDPHLTLASRTRLRNAADYYAWFESRREALADEWEAYKASRPPLEPED</sequence>
<dbReference type="SUPFAM" id="SSF46785">
    <property type="entry name" value="Winged helix' DNA-binding domain"/>
    <property type="match status" value="1"/>
</dbReference>
<dbReference type="EMBL" id="CP158357">
    <property type="protein sequence ID" value="XBX78796.1"/>
    <property type="molecule type" value="Genomic_DNA"/>
</dbReference>
<dbReference type="PANTHER" id="PTHR38465">
    <property type="entry name" value="HTH-TYPE TRANSCRIPTIONAL REGULATOR MJ1563-RELATED"/>
    <property type="match status" value="1"/>
</dbReference>
<evidence type="ECO:0000256" key="3">
    <source>
        <dbReference type="ARBA" id="ARBA00023163"/>
    </source>
</evidence>
<dbReference type="Pfam" id="PF12802">
    <property type="entry name" value="MarR_2"/>
    <property type="match status" value="1"/>
</dbReference>
<dbReference type="GO" id="GO:0003700">
    <property type="term" value="F:DNA-binding transcription factor activity"/>
    <property type="evidence" value="ECO:0007669"/>
    <property type="project" value="InterPro"/>
</dbReference>
<proteinExistence type="predicted"/>
<keyword evidence="3" id="KW-0804">Transcription</keyword>
<dbReference type="AlphaFoldDB" id="A0AAU7VZ37"/>
<feature type="domain" description="HTH marR-type" evidence="4">
    <location>
        <begin position="30"/>
        <end position="84"/>
    </location>
</feature>
<keyword evidence="1" id="KW-0805">Transcription regulation</keyword>
<dbReference type="InterPro" id="IPR052362">
    <property type="entry name" value="HTH-GbsR_regulator"/>
</dbReference>
<dbReference type="PANTHER" id="PTHR38465:SF2">
    <property type="entry name" value="HTH-TYPE TRANSCRIPTIONAL REGULATOR MMPR5"/>
    <property type="match status" value="1"/>
</dbReference>
<dbReference type="Gene3D" id="1.10.10.10">
    <property type="entry name" value="Winged helix-like DNA-binding domain superfamily/Winged helix DNA-binding domain"/>
    <property type="match status" value="1"/>
</dbReference>
<evidence type="ECO:0000256" key="2">
    <source>
        <dbReference type="ARBA" id="ARBA00023125"/>
    </source>
</evidence>
<evidence type="ECO:0000313" key="5">
    <source>
        <dbReference type="EMBL" id="XBX78796.1"/>
    </source>
</evidence>
<dbReference type="InterPro" id="IPR000835">
    <property type="entry name" value="HTH_MarR-typ"/>
</dbReference>
<protein>
    <submittedName>
        <fullName evidence="5">MarR family transcriptional regulator</fullName>
    </submittedName>
</protein>
<evidence type="ECO:0000259" key="4">
    <source>
        <dbReference type="Pfam" id="PF12802"/>
    </source>
</evidence>
<dbReference type="InterPro" id="IPR036388">
    <property type="entry name" value="WH-like_DNA-bd_sf"/>
</dbReference>
<evidence type="ECO:0000256" key="1">
    <source>
        <dbReference type="ARBA" id="ARBA00023015"/>
    </source>
</evidence>
<dbReference type="GO" id="GO:0003677">
    <property type="term" value="F:DNA binding"/>
    <property type="evidence" value="ECO:0007669"/>
    <property type="project" value="UniProtKB-KW"/>
</dbReference>
<dbReference type="InterPro" id="IPR036390">
    <property type="entry name" value="WH_DNA-bd_sf"/>
</dbReference>
<name>A0AAU7VZ37_9MICO</name>
<accession>A0AAU7VZ37</accession>
<reference evidence="5" key="1">
    <citation type="submission" date="2024-06" db="EMBL/GenBank/DDBJ databases">
        <title>Draft genome sequence of Microbacterium sp. strain A8/3-1, isolated from Oxytropis tragacanthoides Fisch. ex DC. Root nodules in the Altai region of Russia.</title>
        <authorList>
            <person name="Sazanova A."/>
            <person name="Guro P."/>
            <person name="Kuznetsova I."/>
            <person name="Belimov A."/>
            <person name="Safronova V."/>
        </authorList>
    </citation>
    <scope>NUCLEOTIDE SEQUENCE</scope>
    <source>
        <strain evidence="5">A8/3-1</strain>
    </source>
</reference>
<dbReference type="RefSeq" id="WP_350352005.1">
    <property type="nucleotide sequence ID" value="NZ_CP158357.1"/>
</dbReference>